<dbReference type="SUPFAM" id="SSF55073">
    <property type="entry name" value="Nucleotide cyclase"/>
    <property type="match status" value="1"/>
</dbReference>
<accession>A0ABZ3HDD1</accession>
<dbReference type="EMBL" id="CP147920">
    <property type="protein sequence ID" value="XAU16108.1"/>
    <property type="molecule type" value="Genomic_DNA"/>
</dbReference>
<reference evidence="2 3" key="1">
    <citation type="submission" date="2024-03" db="EMBL/GenBank/DDBJ databases">
        <title>Sulfurimonas sp. HSL3-1.</title>
        <authorList>
            <person name="Wang S."/>
        </authorList>
    </citation>
    <scope>NUCLEOTIDE SEQUENCE [LARGE SCALE GENOMIC DNA]</scope>
    <source>
        <strain evidence="2 3">HSL3-1</strain>
    </source>
</reference>
<keyword evidence="3" id="KW-1185">Reference proteome</keyword>
<gene>
    <name evidence="2" type="ORF">WCY31_05215</name>
</gene>
<evidence type="ECO:0000313" key="3">
    <source>
        <dbReference type="Proteomes" id="UP001447842"/>
    </source>
</evidence>
<dbReference type="InterPro" id="IPR000160">
    <property type="entry name" value="GGDEF_dom"/>
</dbReference>
<evidence type="ECO:0000259" key="1">
    <source>
        <dbReference type="PROSITE" id="PS50887"/>
    </source>
</evidence>
<name>A0ABZ3HDD1_9BACT</name>
<dbReference type="RefSeq" id="WP_345973477.1">
    <property type="nucleotide sequence ID" value="NZ_CP147920.1"/>
</dbReference>
<protein>
    <recommendedName>
        <fullName evidence="1">GGDEF domain-containing protein</fullName>
    </recommendedName>
</protein>
<dbReference type="PROSITE" id="PS50887">
    <property type="entry name" value="GGDEF"/>
    <property type="match status" value="1"/>
</dbReference>
<organism evidence="2 3">
    <name type="scientific">Sulfurimonas diazotrophicus</name>
    <dbReference type="NCBI Taxonomy" id="3131939"/>
    <lineage>
        <taxon>Bacteria</taxon>
        <taxon>Pseudomonadati</taxon>
        <taxon>Campylobacterota</taxon>
        <taxon>Epsilonproteobacteria</taxon>
        <taxon>Campylobacterales</taxon>
        <taxon>Sulfurimonadaceae</taxon>
        <taxon>Sulfurimonas</taxon>
    </lineage>
</organism>
<feature type="domain" description="GGDEF" evidence="1">
    <location>
        <begin position="91"/>
        <end position="224"/>
    </location>
</feature>
<dbReference type="Gene3D" id="3.30.70.270">
    <property type="match status" value="1"/>
</dbReference>
<sequence>MHHDDKQLSEITDKTMRRLMNEAIVLPSKYRETFEEEQKRLDASREAEGGDATRREIDLLRTHLFSDDITPAKNRLWLYKQKLNARQGFNDEGYLVSLRIQDYGTIVDEYDSIIGNRVLMLVCSYVIEFLKMQRVNFEIARYGGGDFLLFMHHIDEGEVDALLVNMQNGAANHTFKHRSRIFGLTFDAASIRYLENEPFATVMEQLEEKRFEKRVKEGGTAGRT</sequence>
<dbReference type="InterPro" id="IPR029787">
    <property type="entry name" value="Nucleotide_cyclase"/>
</dbReference>
<proteinExistence type="predicted"/>
<dbReference type="Proteomes" id="UP001447842">
    <property type="component" value="Chromosome"/>
</dbReference>
<dbReference type="InterPro" id="IPR043128">
    <property type="entry name" value="Rev_trsase/Diguanyl_cyclase"/>
</dbReference>
<evidence type="ECO:0000313" key="2">
    <source>
        <dbReference type="EMBL" id="XAU16108.1"/>
    </source>
</evidence>